<keyword evidence="1" id="KW-0805">Transcription regulation</keyword>
<dbReference type="GO" id="GO:0000976">
    <property type="term" value="F:transcription cis-regulatory region binding"/>
    <property type="evidence" value="ECO:0007669"/>
    <property type="project" value="TreeGrafter"/>
</dbReference>
<accession>A0A1Y1SH82</accession>
<evidence type="ECO:0000256" key="1">
    <source>
        <dbReference type="ARBA" id="ARBA00023015"/>
    </source>
</evidence>
<organism evidence="6 7">
    <name type="scientific">Oceanococcus atlanticus</name>
    <dbReference type="NCBI Taxonomy" id="1317117"/>
    <lineage>
        <taxon>Bacteria</taxon>
        <taxon>Pseudomonadati</taxon>
        <taxon>Pseudomonadota</taxon>
        <taxon>Gammaproteobacteria</taxon>
        <taxon>Chromatiales</taxon>
        <taxon>Oceanococcaceae</taxon>
        <taxon>Oceanococcus</taxon>
    </lineage>
</organism>
<evidence type="ECO:0000256" key="4">
    <source>
        <dbReference type="PROSITE-ProRule" id="PRU00335"/>
    </source>
</evidence>
<evidence type="ECO:0000256" key="2">
    <source>
        <dbReference type="ARBA" id="ARBA00023125"/>
    </source>
</evidence>
<dbReference type="PRINTS" id="PR00455">
    <property type="entry name" value="HTHTETR"/>
</dbReference>
<dbReference type="AlphaFoldDB" id="A0A1Y1SH82"/>
<keyword evidence="3" id="KW-0804">Transcription</keyword>
<dbReference type="SUPFAM" id="SSF46689">
    <property type="entry name" value="Homeodomain-like"/>
    <property type="match status" value="1"/>
</dbReference>
<reference evidence="6 7" key="1">
    <citation type="submission" date="2013-04" db="EMBL/GenBank/DDBJ databases">
        <title>Oceanococcus atlanticus 22II-S10r2 Genome Sequencing.</title>
        <authorList>
            <person name="Lai Q."/>
            <person name="Li G."/>
            <person name="Shao Z."/>
        </authorList>
    </citation>
    <scope>NUCLEOTIDE SEQUENCE [LARGE SCALE GENOMIC DNA]</scope>
    <source>
        <strain evidence="6 7">22II-S10r2</strain>
    </source>
</reference>
<feature type="DNA-binding region" description="H-T-H motif" evidence="4">
    <location>
        <begin position="42"/>
        <end position="61"/>
    </location>
</feature>
<dbReference type="Pfam" id="PF00440">
    <property type="entry name" value="TetR_N"/>
    <property type="match status" value="1"/>
</dbReference>
<dbReference type="InterPro" id="IPR009057">
    <property type="entry name" value="Homeodomain-like_sf"/>
</dbReference>
<protein>
    <submittedName>
        <fullName evidence="6">Transcriptional regulator</fullName>
    </submittedName>
</protein>
<dbReference type="PROSITE" id="PS50977">
    <property type="entry name" value="HTH_TETR_2"/>
    <property type="match status" value="1"/>
</dbReference>
<feature type="domain" description="HTH tetR-type" evidence="5">
    <location>
        <begin position="19"/>
        <end position="79"/>
    </location>
</feature>
<proteinExistence type="predicted"/>
<dbReference type="InterPro" id="IPR001647">
    <property type="entry name" value="HTH_TetR"/>
</dbReference>
<dbReference type="InterPro" id="IPR050109">
    <property type="entry name" value="HTH-type_TetR-like_transc_reg"/>
</dbReference>
<dbReference type="PANTHER" id="PTHR30055">
    <property type="entry name" value="HTH-TYPE TRANSCRIPTIONAL REGULATOR RUTR"/>
    <property type="match status" value="1"/>
</dbReference>
<evidence type="ECO:0000313" key="7">
    <source>
        <dbReference type="Proteomes" id="UP000192342"/>
    </source>
</evidence>
<dbReference type="Gene3D" id="1.10.357.10">
    <property type="entry name" value="Tetracycline Repressor, domain 2"/>
    <property type="match status" value="1"/>
</dbReference>
<evidence type="ECO:0000256" key="3">
    <source>
        <dbReference type="ARBA" id="ARBA00023163"/>
    </source>
</evidence>
<dbReference type="GO" id="GO:0003700">
    <property type="term" value="F:DNA-binding transcription factor activity"/>
    <property type="evidence" value="ECO:0007669"/>
    <property type="project" value="TreeGrafter"/>
</dbReference>
<sequence>MTAKQRNVRKAKADTREYAKVKQVMVEAAVELMAGEGFRKFRFEQLAERVGYNRATIYRYFDSKRDLTSAVMMALMQEITADIIRQTAGNHVTRESFTESLYQIVIKLRTHPRYAIVMDAHNIETFARLSREYFSDITTRMLEKFLVADSAQPMLKPGLNMHETVDWLMHQIISYGFLGIPGDDPQQQKSYLNKMVVSVILD</sequence>
<keyword evidence="7" id="KW-1185">Reference proteome</keyword>
<dbReference type="RefSeq" id="WP_083559286.1">
    <property type="nucleotide sequence ID" value="NZ_AQQV01000001.1"/>
</dbReference>
<evidence type="ECO:0000313" key="6">
    <source>
        <dbReference type="EMBL" id="ORE88661.1"/>
    </source>
</evidence>
<evidence type="ECO:0000259" key="5">
    <source>
        <dbReference type="PROSITE" id="PS50977"/>
    </source>
</evidence>
<keyword evidence="2 4" id="KW-0238">DNA-binding</keyword>
<name>A0A1Y1SH82_9GAMM</name>
<dbReference type="PANTHER" id="PTHR30055:SF234">
    <property type="entry name" value="HTH-TYPE TRANSCRIPTIONAL REGULATOR BETI"/>
    <property type="match status" value="1"/>
</dbReference>
<dbReference type="OrthoDB" id="4541465at2"/>
<dbReference type="EMBL" id="AQQV01000001">
    <property type="protein sequence ID" value="ORE88661.1"/>
    <property type="molecule type" value="Genomic_DNA"/>
</dbReference>
<gene>
    <name evidence="6" type="ORF">ATO7_02260</name>
</gene>
<comment type="caution">
    <text evidence="6">The sequence shown here is derived from an EMBL/GenBank/DDBJ whole genome shotgun (WGS) entry which is preliminary data.</text>
</comment>
<dbReference type="Proteomes" id="UP000192342">
    <property type="component" value="Unassembled WGS sequence"/>
</dbReference>